<dbReference type="AlphaFoldDB" id="A0A0H2RJW9"/>
<feature type="compositionally biased region" description="Basic and acidic residues" evidence="3">
    <location>
        <begin position="293"/>
        <end position="312"/>
    </location>
</feature>
<evidence type="ECO:0000259" key="5">
    <source>
        <dbReference type="PROSITE" id="PS50128"/>
    </source>
</evidence>
<feature type="region of interest" description="Disordered" evidence="3">
    <location>
        <begin position="638"/>
        <end position="773"/>
    </location>
</feature>
<dbReference type="GO" id="GO:0003723">
    <property type="term" value="F:RNA binding"/>
    <property type="evidence" value="ECO:0007669"/>
    <property type="project" value="UniProtKB-UniRule"/>
</dbReference>
<accession>A0A0H2RJW9</accession>
<feature type="compositionally biased region" description="Basic and acidic residues" evidence="3">
    <location>
        <begin position="638"/>
        <end position="655"/>
    </location>
</feature>
<feature type="domain" description="SURP motif" evidence="5">
    <location>
        <begin position="407"/>
        <end position="450"/>
    </location>
</feature>
<feature type="compositionally biased region" description="Low complexity" evidence="3">
    <location>
        <begin position="103"/>
        <end position="121"/>
    </location>
</feature>
<feature type="compositionally biased region" description="Gly residues" evidence="3">
    <location>
        <begin position="81"/>
        <end position="92"/>
    </location>
</feature>
<dbReference type="SMART" id="SM00648">
    <property type="entry name" value="SWAP"/>
    <property type="match status" value="1"/>
</dbReference>
<evidence type="ECO:0000313" key="7">
    <source>
        <dbReference type="EMBL" id="KLO12290.1"/>
    </source>
</evidence>
<dbReference type="STRING" id="27342.A0A0H2RJW9"/>
<dbReference type="OrthoDB" id="377209at2759"/>
<dbReference type="InterPro" id="IPR006569">
    <property type="entry name" value="CID_dom"/>
</dbReference>
<dbReference type="SUPFAM" id="SSF109905">
    <property type="entry name" value="Surp module (SWAP domain)"/>
    <property type="match status" value="1"/>
</dbReference>
<dbReference type="InterPro" id="IPR008942">
    <property type="entry name" value="ENTH_VHS"/>
</dbReference>
<dbReference type="Gene3D" id="3.30.70.330">
    <property type="match status" value="1"/>
</dbReference>
<dbReference type="PROSITE" id="PS51391">
    <property type="entry name" value="CID"/>
    <property type="match status" value="1"/>
</dbReference>
<dbReference type="EMBL" id="KQ085981">
    <property type="protein sequence ID" value="KLO12290.1"/>
    <property type="molecule type" value="Genomic_DNA"/>
</dbReference>
<evidence type="ECO:0008006" key="9">
    <source>
        <dbReference type="Google" id="ProtNLM"/>
    </source>
</evidence>
<dbReference type="Pfam" id="PF04818">
    <property type="entry name" value="CID"/>
    <property type="match status" value="1"/>
</dbReference>
<protein>
    <recommendedName>
        <fullName evidence="9">RNA-binding domain-containing protein</fullName>
    </recommendedName>
</protein>
<dbReference type="SUPFAM" id="SSF48464">
    <property type="entry name" value="ENTH/VHS domain"/>
    <property type="match status" value="1"/>
</dbReference>
<dbReference type="PROSITE" id="PS50128">
    <property type="entry name" value="SURP"/>
    <property type="match status" value="1"/>
</dbReference>
<feature type="region of interest" description="Disordered" evidence="3">
    <location>
        <begin position="1"/>
        <end position="56"/>
    </location>
</feature>
<evidence type="ECO:0000259" key="6">
    <source>
        <dbReference type="PROSITE" id="PS51391"/>
    </source>
</evidence>
<dbReference type="InterPro" id="IPR000061">
    <property type="entry name" value="Surp"/>
</dbReference>
<evidence type="ECO:0000313" key="8">
    <source>
        <dbReference type="Proteomes" id="UP000053477"/>
    </source>
</evidence>
<dbReference type="InterPro" id="IPR051485">
    <property type="entry name" value="SR-CTD_assoc_factor"/>
</dbReference>
<proteinExistence type="predicted"/>
<feature type="region of interest" description="Disordered" evidence="3">
    <location>
        <begin position="76"/>
        <end position="140"/>
    </location>
</feature>
<feature type="compositionally biased region" description="Acidic residues" evidence="3">
    <location>
        <begin position="680"/>
        <end position="695"/>
    </location>
</feature>
<gene>
    <name evidence="7" type="ORF">SCHPADRAFT_875731</name>
</gene>
<evidence type="ECO:0000256" key="1">
    <source>
        <dbReference type="ARBA" id="ARBA00022884"/>
    </source>
</evidence>
<reference evidence="7 8" key="1">
    <citation type="submission" date="2015-04" db="EMBL/GenBank/DDBJ databases">
        <title>Complete genome sequence of Schizopora paradoxa KUC8140, a cosmopolitan wood degrader in East Asia.</title>
        <authorList>
            <consortium name="DOE Joint Genome Institute"/>
            <person name="Min B."/>
            <person name="Park H."/>
            <person name="Jang Y."/>
            <person name="Kim J.-J."/>
            <person name="Kim K.H."/>
            <person name="Pangilinan J."/>
            <person name="Lipzen A."/>
            <person name="Riley R."/>
            <person name="Grigoriev I.V."/>
            <person name="Spatafora J.W."/>
            <person name="Choi I.-G."/>
        </authorList>
    </citation>
    <scope>NUCLEOTIDE SEQUENCE [LARGE SCALE GENOMIC DNA]</scope>
    <source>
        <strain evidence="7 8">KUC8140</strain>
    </source>
</reference>
<evidence type="ECO:0000256" key="2">
    <source>
        <dbReference type="PROSITE-ProRule" id="PRU00176"/>
    </source>
</evidence>
<evidence type="ECO:0000259" key="4">
    <source>
        <dbReference type="PROSITE" id="PS50102"/>
    </source>
</evidence>
<feature type="compositionally biased region" description="Basic residues" evidence="3">
    <location>
        <begin position="352"/>
        <end position="377"/>
    </location>
</feature>
<dbReference type="GO" id="GO:0005634">
    <property type="term" value="C:nucleus"/>
    <property type="evidence" value="ECO:0007669"/>
    <property type="project" value="TreeGrafter"/>
</dbReference>
<dbReference type="InterPro" id="IPR035967">
    <property type="entry name" value="SWAP/Surp_sf"/>
</dbReference>
<dbReference type="SMART" id="SM00360">
    <property type="entry name" value="RRM"/>
    <property type="match status" value="1"/>
</dbReference>
<dbReference type="SMART" id="SM00582">
    <property type="entry name" value="RPR"/>
    <property type="match status" value="1"/>
</dbReference>
<dbReference type="InterPro" id="IPR012677">
    <property type="entry name" value="Nucleotide-bd_a/b_plait_sf"/>
</dbReference>
<dbReference type="InParanoid" id="A0A0H2RJW9"/>
<feature type="compositionally biased region" description="Acidic residues" evidence="3">
    <location>
        <begin position="702"/>
        <end position="722"/>
    </location>
</feature>
<dbReference type="PROSITE" id="PS50102">
    <property type="entry name" value="RRM"/>
    <property type="match status" value="1"/>
</dbReference>
<dbReference type="PANTHER" id="PTHR23140">
    <property type="entry name" value="RNA PROCESSING PROTEIN LD23810P"/>
    <property type="match status" value="1"/>
</dbReference>
<dbReference type="Gene3D" id="1.10.10.790">
    <property type="entry name" value="Surp module"/>
    <property type="match status" value="1"/>
</dbReference>
<dbReference type="Gene3D" id="1.25.40.90">
    <property type="match status" value="1"/>
</dbReference>
<sequence length="773" mass="86264">MDKTKTKLANFFNNDEDDEIFPPKSLDDQKLSLYAQGTVRKSKREKEKEREEAKKREEVELAAKAYAEYVDEFEGRPIQSKGGGFVRAGGSGPDDSYAPSERPGLGSSSKSFSEEPSLLDRPPSPLSNAPKPKGKRAMDAFLEEIKREQAEREQRLAKNSKAQGRSITALAAYEAQSGSKDRGDPLTSNVFVTNLPAHVNEPTLGNFFAQHCGPVGSVKIMWPRGDASQGPGSDMTVSRSKKSAGLSGFVSFMKRKDAETAIREMDGFDWGGFVLRVGWSKAVPIAAKAAYVSDRHPDSRSRSRSHSPDKRGGGKYGSRRSRSRSRDRYRSRSRSRGDRHRSRSYSRERERDRKRRRHSPSRSRSRSYSRDRRRRSSRSYSPRGRSRSWDGGSRHRDGSVDPDTEKFIRTVALKVKENGEAFEDMLRDRERQNKKFSFLFETSSPEHKLYRAIISGESLEEGFNDEGYKSVYSTDSAEESEREYVRKHKLGKLAKRRFETMLRALSGKQGEIARCMAFSLEHAEAASEVSDIIVASLVVDGTPVPRKVARLHLICDILHNCAVSLPNAWKFRQEFQARLGIVFDHLSSIYHSFPGRITAETFKKQIVAVLDIWEDWIVFPTEFLASLKSRLDGVANEAEKAEKEDKEGGEEEKKAAAKFSASSFKPAMVATAKPAPSALPEDDGEADMDMDDSDEEQTKEVDDVDGEPIDDVDGVPMDDIDGDPIVGDPIDGEPLDGEPIDGEPIDGEPIDGEPVDGEPIDGEPMDDIDGVPM</sequence>
<organism evidence="7 8">
    <name type="scientific">Schizopora paradoxa</name>
    <dbReference type="NCBI Taxonomy" id="27342"/>
    <lineage>
        <taxon>Eukaryota</taxon>
        <taxon>Fungi</taxon>
        <taxon>Dikarya</taxon>
        <taxon>Basidiomycota</taxon>
        <taxon>Agaricomycotina</taxon>
        <taxon>Agaricomycetes</taxon>
        <taxon>Hymenochaetales</taxon>
        <taxon>Schizoporaceae</taxon>
        <taxon>Schizopora</taxon>
    </lineage>
</organism>
<feature type="domain" description="CID" evidence="6">
    <location>
        <begin position="490"/>
        <end position="635"/>
    </location>
</feature>
<dbReference type="GO" id="GO:0006396">
    <property type="term" value="P:RNA processing"/>
    <property type="evidence" value="ECO:0007669"/>
    <property type="project" value="InterPro"/>
</dbReference>
<dbReference type="InterPro" id="IPR035979">
    <property type="entry name" value="RBD_domain_sf"/>
</dbReference>
<evidence type="ECO:0000256" key="3">
    <source>
        <dbReference type="SAM" id="MobiDB-lite"/>
    </source>
</evidence>
<feature type="region of interest" description="Disordered" evidence="3">
    <location>
        <begin position="291"/>
        <end position="403"/>
    </location>
</feature>
<feature type="domain" description="RRM" evidence="4">
    <location>
        <begin position="188"/>
        <end position="282"/>
    </location>
</feature>
<feature type="compositionally biased region" description="Basic and acidic residues" evidence="3">
    <location>
        <begin position="392"/>
        <end position="403"/>
    </location>
</feature>
<dbReference type="InterPro" id="IPR000504">
    <property type="entry name" value="RRM_dom"/>
</dbReference>
<keyword evidence="8" id="KW-1185">Reference proteome</keyword>
<dbReference type="SUPFAM" id="SSF54928">
    <property type="entry name" value="RNA-binding domain, RBD"/>
    <property type="match status" value="1"/>
</dbReference>
<keyword evidence="1 2" id="KW-0694">RNA-binding</keyword>
<feature type="compositionally biased region" description="Basic residues" evidence="3">
    <location>
        <begin position="331"/>
        <end position="344"/>
    </location>
</feature>
<dbReference type="Proteomes" id="UP000053477">
    <property type="component" value="Unassembled WGS sequence"/>
</dbReference>
<feature type="compositionally biased region" description="Basic and acidic residues" evidence="3">
    <location>
        <begin position="44"/>
        <end position="56"/>
    </location>
</feature>
<dbReference type="PANTHER" id="PTHR23140:SF0">
    <property type="entry name" value="U2 SNRNP-ASSOCIATED SURP MOTIF-CONTAINING PROTEIN"/>
    <property type="match status" value="1"/>
</dbReference>
<name>A0A0H2RJW9_9AGAM</name>
<dbReference type="Pfam" id="PF01805">
    <property type="entry name" value="Surp"/>
    <property type="match status" value="1"/>
</dbReference>
<feature type="compositionally biased region" description="Acidic residues" evidence="3">
    <location>
        <begin position="730"/>
        <end position="773"/>
    </location>
</feature>